<evidence type="ECO:0000256" key="1">
    <source>
        <dbReference type="SAM" id="MobiDB-lite"/>
    </source>
</evidence>
<sequence>MSDSTDDVVDVLTAQIEGHFGMSMDSLKAAVAAAPTVHLAATEIVSWHRLLVASQAVLERAEDELLTALQTQSAEVVDAPTMDLAHRVNAAVAARDGRAMAVRWLLDPNAPGKTGLAAERLARFSGTQRGPAVPAGAVPAAAPRAGRGVLR</sequence>
<dbReference type="Proteomes" id="UP000053127">
    <property type="component" value="Unassembled WGS sequence"/>
</dbReference>
<feature type="region of interest" description="Disordered" evidence="1">
    <location>
        <begin position="128"/>
        <end position="151"/>
    </location>
</feature>
<gene>
    <name evidence="2" type="ORF">AQI95_29105</name>
</gene>
<dbReference type="AlphaFoldDB" id="A0A101NZJ4"/>
<keyword evidence="3" id="KW-1185">Reference proteome</keyword>
<dbReference type="STRING" id="67386.AQI95_29105"/>
<organism evidence="2 3">
    <name type="scientific">Streptomyces yokosukanensis</name>
    <dbReference type="NCBI Taxonomy" id="67386"/>
    <lineage>
        <taxon>Bacteria</taxon>
        <taxon>Bacillati</taxon>
        <taxon>Actinomycetota</taxon>
        <taxon>Actinomycetes</taxon>
        <taxon>Kitasatosporales</taxon>
        <taxon>Streptomycetaceae</taxon>
        <taxon>Streptomyces</taxon>
    </lineage>
</organism>
<evidence type="ECO:0000313" key="3">
    <source>
        <dbReference type="Proteomes" id="UP000053127"/>
    </source>
</evidence>
<dbReference type="EMBL" id="LMWN01000040">
    <property type="protein sequence ID" value="KUN02178.1"/>
    <property type="molecule type" value="Genomic_DNA"/>
</dbReference>
<feature type="compositionally biased region" description="Low complexity" evidence="1">
    <location>
        <begin position="129"/>
        <end position="151"/>
    </location>
</feature>
<comment type="caution">
    <text evidence="2">The sequence shown here is derived from an EMBL/GenBank/DDBJ whole genome shotgun (WGS) entry which is preliminary data.</text>
</comment>
<accession>A0A101NZJ4</accession>
<name>A0A101NZJ4_9ACTN</name>
<protein>
    <submittedName>
        <fullName evidence="2">Uncharacterized protein</fullName>
    </submittedName>
</protein>
<reference evidence="2 3" key="1">
    <citation type="submission" date="2015-10" db="EMBL/GenBank/DDBJ databases">
        <title>Draft genome sequence of Streptomyces yokosukanensis DSM 40224, type strain for the species Streptomyces yokosukanensis.</title>
        <authorList>
            <person name="Ruckert C."/>
            <person name="Winkler A."/>
            <person name="Kalinowski J."/>
            <person name="Kampfer P."/>
            <person name="Glaeser S."/>
        </authorList>
    </citation>
    <scope>NUCLEOTIDE SEQUENCE [LARGE SCALE GENOMIC DNA]</scope>
    <source>
        <strain evidence="2 3">DSM 40224</strain>
    </source>
</reference>
<proteinExistence type="predicted"/>
<evidence type="ECO:0000313" key="2">
    <source>
        <dbReference type="EMBL" id="KUN02178.1"/>
    </source>
</evidence>